<feature type="transmembrane region" description="Helical" evidence="9">
    <location>
        <begin position="409"/>
        <end position="432"/>
    </location>
</feature>
<dbReference type="PROSITE" id="PS00135">
    <property type="entry name" value="TRYPSIN_SER"/>
    <property type="match status" value="1"/>
</dbReference>
<dbReference type="GO" id="GO:0005576">
    <property type="term" value="C:extracellular region"/>
    <property type="evidence" value="ECO:0007669"/>
    <property type="project" value="UniProtKB-SubCell"/>
</dbReference>
<evidence type="ECO:0000256" key="5">
    <source>
        <dbReference type="ARBA" id="ARBA00023157"/>
    </source>
</evidence>
<dbReference type="Pfam" id="PF00089">
    <property type="entry name" value="Trypsin"/>
    <property type="match status" value="1"/>
</dbReference>
<keyword evidence="3" id="KW-0964">Secreted</keyword>
<organism evidence="11 12">
    <name type="scientific">Porphyra umbilicalis</name>
    <name type="common">Purple laver</name>
    <name type="synonym">Red alga</name>
    <dbReference type="NCBI Taxonomy" id="2786"/>
    <lineage>
        <taxon>Eukaryota</taxon>
        <taxon>Rhodophyta</taxon>
        <taxon>Bangiophyceae</taxon>
        <taxon>Bangiales</taxon>
        <taxon>Bangiaceae</taxon>
        <taxon>Porphyra</taxon>
    </lineage>
</organism>
<dbReference type="EMBL" id="KV918973">
    <property type="protein sequence ID" value="OSX73907.1"/>
    <property type="molecule type" value="Genomic_DNA"/>
</dbReference>
<evidence type="ECO:0000256" key="9">
    <source>
        <dbReference type="SAM" id="Phobius"/>
    </source>
</evidence>
<protein>
    <recommendedName>
        <fullName evidence="10">Peptidase S1 domain-containing protein</fullName>
    </recommendedName>
</protein>
<evidence type="ECO:0000256" key="1">
    <source>
        <dbReference type="ARBA" id="ARBA00004613"/>
    </source>
</evidence>
<reference evidence="11 12" key="1">
    <citation type="submission" date="2017-03" db="EMBL/GenBank/DDBJ databases">
        <title>WGS assembly of Porphyra umbilicalis.</title>
        <authorList>
            <person name="Brawley S.H."/>
            <person name="Blouin N.A."/>
            <person name="Ficko-Blean E."/>
            <person name="Wheeler G.L."/>
            <person name="Lohr M."/>
            <person name="Goodson H.V."/>
            <person name="Jenkins J.W."/>
            <person name="Blaby-Haas C.E."/>
            <person name="Helliwell K.E."/>
            <person name="Chan C."/>
            <person name="Marriage T."/>
            <person name="Bhattacharya D."/>
            <person name="Klein A.S."/>
            <person name="Badis Y."/>
            <person name="Brodie J."/>
            <person name="Cao Y."/>
            <person name="Collen J."/>
            <person name="Dittami S.M."/>
            <person name="Gachon C.M."/>
            <person name="Green B.R."/>
            <person name="Karpowicz S."/>
            <person name="Kim J.W."/>
            <person name="Kudahl U."/>
            <person name="Lin S."/>
            <person name="Michel G."/>
            <person name="Mittag M."/>
            <person name="Olson B.J."/>
            <person name="Pangilinan J."/>
            <person name="Peng Y."/>
            <person name="Qiu H."/>
            <person name="Shu S."/>
            <person name="Singer J.T."/>
            <person name="Smith A.G."/>
            <person name="Sprecher B.N."/>
            <person name="Wagner V."/>
            <person name="Wang W."/>
            <person name="Wang Z.-Y."/>
            <person name="Yan J."/>
            <person name="Yarish C."/>
            <person name="Zoeuner-Riek S."/>
            <person name="Zhuang Y."/>
            <person name="Zou Y."/>
            <person name="Lindquist E.A."/>
            <person name="Grimwood J."/>
            <person name="Barry K."/>
            <person name="Rokhsar D.S."/>
            <person name="Schmutz J."/>
            <person name="Stiller J.W."/>
            <person name="Grossman A.R."/>
            <person name="Prochnik S.E."/>
        </authorList>
    </citation>
    <scope>NUCLEOTIDE SEQUENCE [LARGE SCALE GENOMIC DNA]</scope>
    <source>
        <strain evidence="11">4086291</strain>
    </source>
</reference>
<keyword evidence="7" id="KW-0645">Protease</keyword>
<evidence type="ECO:0000256" key="3">
    <source>
        <dbReference type="ARBA" id="ARBA00022525"/>
    </source>
</evidence>
<dbReference type="InterPro" id="IPR009003">
    <property type="entry name" value="Peptidase_S1_PA"/>
</dbReference>
<proteinExistence type="inferred from homology"/>
<keyword evidence="7" id="KW-0378">Hydrolase</keyword>
<feature type="domain" description="Peptidase S1" evidence="10">
    <location>
        <begin position="67"/>
        <end position="339"/>
    </location>
</feature>
<evidence type="ECO:0000313" key="12">
    <source>
        <dbReference type="Proteomes" id="UP000218209"/>
    </source>
</evidence>
<dbReference type="Gene3D" id="2.40.10.10">
    <property type="entry name" value="Trypsin-like serine proteases"/>
    <property type="match status" value="1"/>
</dbReference>
<dbReference type="PROSITE" id="PS50240">
    <property type="entry name" value="TRYPSIN_DOM"/>
    <property type="match status" value="1"/>
</dbReference>
<evidence type="ECO:0000256" key="2">
    <source>
        <dbReference type="ARBA" id="ARBA00007664"/>
    </source>
</evidence>
<dbReference type="PANTHER" id="PTHR24276:SF98">
    <property type="entry name" value="FI18310P1-RELATED"/>
    <property type="match status" value="1"/>
</dbReference>
<dbReference type="PANTHER" id="PTHR24276">
    <property type="entry name" value="POLYSERASE-RELATED"/>
    <property type="match status" value="1"/>
</dbReference>
<sequence>MWRRWRHRHGKAAGGRGSGGDVASTVPSRPPHLPPTAVPLFGRPPSLPSRASPSSPLPSPPLPPLSLAGAAARRRLVQNHWRADPPGRPHGRRDPPPAGDGGALDFLVAIFSEDDDGGVAGEPTCTGFVVHPRYIVTAAHCTVTNTTTVVAGGLPSPQAGTRRPVTLFYRHPKFGGSAADEIGAYDVAVVELAVPLPATVATPALLSVSDATRPVEGVFVTAAGYGVSAEGWEPDNPTAAARLYAVDLPLVAPAACAARHAGADYNRTLNLCAGYLNRAGCDTCEGDSGGPLFYRDAASGDAVVIGVVSFGTGCGRRGHPGVFTAVGGGVAKWIAATVGARLAGSTELRAPAPLAVSVAEPAGVAGAPQSAAPSTTVGGADDGGGGDGEEPRGDGATTPPAATSTPSRAAFVIVTSVFAGAVVAAVVAILVLDSRRRRAMLSQSGSAALSQSGSAGSDAADADAAATAAAAAATVAAAAAATAAAARGADPRPAASTACRPRGCWPTAPRRGAVDHGAAGATVDNWATRRGRIVYGRGRPVYGQPRFGRGAAAASGGGGAPAAPPPIAGSLEWLGIVRLGRMGAADLA</sequence>
<dbReference type="InterPro" id="IPR001254">
    <property type="entry name" value="Trypsin_dom"/>
</dbReference>
<keyword evidence="9" id="KW-0812">Transmembrane</keyword>
<keyword evidence="9" id="KW-1133">Transmembrane helix</keyword>
<name>A0A1X6NZA3_PORUM</name>
<dbReference type="AlphaFoldDB" id="A0A1X6NZA3"/>
<feature type="compositionally biased region" description="Low complexity" evidence="8">
    <location>
        <begin position="394"/>
        <end position="404"/>
    </location>
</feature>
<gene>
    <name evidence="11" type="ORF">BU14_0320s0018</name>
</gene>
<keyword evidence="4" id="KW-0732">Signal</keyword>
<dbReference type="SMART" id="SM00020">
    <property type="entry name" value="Tryp_SPc"/>
    <property type="match status" value="1"/>
</dbReference>
<evidence type="ECO:0000256" key="7">
    <source>
        <dbReference type="RuleBase" id="RU363034"/>
    </source>
</evidence>
<keyword evidence="12" id="KW-1185">Reference proteome</keyword>
<feature type="region of interest" description="Disordered" evidence="8">
    <location>
        <begin position="1"/>
        <end position="66"/>
    </location>
</feature>
<feature type="region of interest" description="Disordered" evidence="8">
    <location>
        <begin position="80"/>
        <end position="99"/>
    </location>
</feature>
<dbReference type="PROSITE" id="PS00134">
    <property type="entry name" value="TRYPSIN_HIS"/>
    <property type="match status" value="1"/>
</dbReference>
<evidence type="ECO:0000256" key="6">
    <source>
        <dbReference type="ARBA" id="ARBA00023180"/>
    </source>
</evidence>
<dbReference type="FunFam" id="2.40.10.10:FF:000054">
    <property type="entry name" value="Complement C1r subcomponent"/>
    <property type="match status" value="1"/>
</dbReference>
<dbReference type="InterPro" id="IPR033116">
    <property type="entry name" value="TRYPSIN_SER"/>
</dbReference>
<dbReference type="CDD" id="cd00190">
    <property type="entry name" value="Tryp_SPc"/>
    <property type="match status" value="1"/>
</dbReference>
<feature type="compositionally biased region" description="Pro residues" evidence="8">
    <location>
        <begin position="28"/>
        <end position="37"/>
    </location>
</feature>
<dbReference type="OrthoDB" id="546450at2759"/>
<feature type="compositionally biased region" description="Basic residues" evidence="8">
    <location>
        <begin position="1"/>
        <end position="11"/>
    </location>
</feature>
<dbReference type="InterPro" id="IPR001314">
    <property type="entry name" value="Peptidase_S1A"/>
</dbReference>
<evidence type="ECO:0000259" key="10">
    <source>
        <dbReference type="PROSITE" id="PS50240"/>
    </source>
</evidence>
<accession>A0A1X6NZA3</accession>
<feature type="compositionally biased region" description="Pro residues" evidence="8">
    <location>
        <begin position="55"/>
        <end position="64"/>
    </location>
</feature>
<feature type="region of interest" description="Disordered" evidence="8">
    <location>
        <begin position="365"/>
        <end position="404"/>
    </location>
</feature>
<dbReference type="InterPro" id="IPR050430">
    <property type="entry name" value="Peptidase_S1"/>
</dbReference>
<evidence type="ECO:0000313" key="11">
    <source>
        <dbReference type="EMBL" id="OSX73907.1"/>
    </source>
</evidence>
<evidence type="ECO:0000256" key="4">
    <source>
        <dbReference type="ARBA" id="ARBA00022729"/>
    </source>
</evidence>
<dbReference type="InterPro" id="IPR043504">
    <property type="entry name" value="Peptidase_S1_PA_chymotrypsin"/>
</dbReference>
<keyword evidence="9" id="KW-0472">Membrane</keyword>
<keyword evidence="7" id="KW-0720">Serine protease</keyword>
<dbReference type="PRINTS" id="PR00722">
    <property type="entry name" value="CHYMOTRYPSIN"/>
</dbReference>
<dbReference type="SUPFAM" id="SSF50494">
    <property type="entry name" value="Trypsin-like serine proteases"/>
    <property type="match status" value="1"/>
</dbReference>
<comment type="subcellular location">
    <subcellularLocation>
        <location evidence="1">Secreted</location>
    </subcellularLocation>
</comment>
<dbReference type="GO" id="GO:0006508">
    <property type="term" value="P:proteolysis"/>
    <property type="evidence" value="ECO:0007669"/>
    <property type="project" value="UniProtKB-KW"/>
</dbReference>
<evidence type="ECO:0000256" key="8">
    <source>
        <dbReference type="SAM" id="MobiDB-lite"/>
    </source>
</evidence>
<keyword evidence="5" id="KW-1015">Disulfide bond</keyword>
<feature type="compositionally biased region" description="Basic and acidic residues" evidence="8">
    <location>
        <begin position="81"/>
        <end position="95"/>
    </location>
</feature>
<keyword evidence="6" id="KW-0325">Glycoprotein</keyword>
<dbReference type="Proteomes" id="UP000218209">
    <property type="component" value="Unassembled WGS sequence"/>
</dbReference>
<dbReference type="InterPro" id="IPR018114">
    <property type="entry name" value="TRYPSIN_HIS"/>
</dbReference>
<comment type="similarity">
    <text evidence="2">Belongs to the peptidase S1 family.</text>
</comment>
<dbReference type="GO" id="GO:0004252">
    <property type="term" value="F:serine-type endopeptidase activity"/>
    <property type="evidence" value="ECO:0007669"/>
    <property type="project" value="InterPro"/>
</dbReference>